<proteinExistence type="predicted"/>
<dbReference type="EMBL" id="CASHSV030000311">
    <property type="protein sequence ID" value="CAJ2657081.1"/>
    <property type="molecule type" value="Genomic_DNA"/>
</dbReference>
<reference evidence="1" key="1">
    <citation type="submission" date="2023-10" db="EMBL/GenBank/DDBJ databases">
        <authorList>
            <person name="Rodriguez Cubillos JULIANA M."/>
            <person name="De Vega J."/>
        </authorList>
    </citation>
    <scope>NUCLEOTIDE SEQUENCE</scope>
</reference>
<name>A0ACB0KKK8_TRIPR</name>
<evidence type="ECO:0000313" key="1">
    <source>
        <dbReference type="EMBL" id="CAJ2657081.1"/>
    </source>
</evidence>
<gene>
    <name evidence="1" type="ORF">MILVUS5_LOCUS23710</name>
</gene>
<evidence type="ECO:0000313" key="2">
    <source>
        <dbReference type="Proteomes" id="UP001177021"/>
    </source>
</evidence>
<dbReference type="Proteomes" id="UP001177021">
    <property type="component" value="Unassembled WGS sequence"/>
</dbReference>
<accession>A0ACB0KKK8</accession>
<comment type="caution">
    <text evidence="1">The sequence shown here is derived from an EMBL/GenBank/DDBJ whole genome shotgun (WGS) entry which is preliminary data.</text>
</comment>
<organism evidence="1 2">
    <name type="scientific">Trifolium pratense</name>
    <name type="common">Red clover</name>
    <dbReference type="NCBI Taxonomy" id="57577"/>
    <lineage>
        <taxon>Eukaryota</taxon>
        <taxon>Viridiplantae</taxon>
        <taxon>Streptophyta</taxon>
        <taxon>Embryophyta</taxon>
        <taxon>Tracheophyta</taxon>
        <taxon>Spermatophyta</taxon>
        <taxon>Magnoliopsida</taxon>
        <taxon>eudicotyledons</taxon>
        <taxon>Gunneridae</taxon>
        <taxon>Pentapetalae</taxon>
        <taxon>rosids</taxon>
        <taxon>fabids</taxon>
        <taxon>Fabales</taxon>
        <taxon>Fabaceae</taxon>
        <taxon>Papilionoideae</taxon>
        <taxon>50 kb inversion clade</taxon>
        <taxon>NPAAA clade</taxon>
        <taxon>Hologalegina</taxon>
        <taxon>IRL clade</taxon>
        <taxon>Trifolieae</taxon>
        <taxon>Trifolium</taxon>
    </lineage>
</organism>
<sequence length="1180" mass="132871">MMEPSKIDEALKDDAWIVAMQEELNQFQRNDVWTLVPKPSHKNIIGTKWVFRNKLNEQGEVVRNKARLVAQGYSQQEGIDYTETFAPVARLEAIRLLLSYAVTHGITLYQMDVKSAFLNGFISEEVYVKQPPGFEDVSNPEHVFKLKKSLYGLKQAPRAWYDRLSNFLLEKGFEKGKVDCTLFRKTTKEDILIIQIYVDDIIFGSTNASLCKNFSKIMQDEFEMSMMGELKFFLGIQINQKKEGTYVHQSKYTKELLKKFNLDDCKIMNTPMHSTTNMSKSDDEGKVDQKVYRGMIGSLLYLTASRPDILFSVCLCARFQSDPRESHLTAVKRIFRYLKGTTNLGLLYKKSNDYVLNGFCDADYTGDKIERKSTSGNCQFVGENLISWASKRQTTIALSTAEAEYISAAKCCTQLLCLSPIHFNALLGLPNSGIELDVFEKDTRYRDDLLHLICTDFSLKGKVKGLTDECRVLFKIILAAISPRVGGTDTISWTHRHLLYFLLTGKKVNLGDYFFERICEAIFASKSQRKTTIVYPRLLSDLLHQGHVVQNLKKFHPELVEKKFTPEILHASFLTKMRLIASKPVAPPQELSAKLEDRLYVDGYPVISEADAEHIIQDYLEVLREEGFIVDRSMIPPAPANLYNPTRRPKRKAVAQADQPKPDLLAQKRIKVEQADAEKRTKKKHEETATKAAEGASKEPIVVEVDSSSEESESEDETESDEETLAERLRRRPVPVPKSKGKSSKYIFNENEIGIGYTKPLRTVLPTSDIPTSNNPLSELEKHLSPDPLNNQTFTQKSSSPPKPHSPQPQSQKETSTIPSSEPKSHIPITEPISPTKQPSPHKSPEPTAEHKSPEPSPEHIYPESTSDISSSEATPEPNPNPSAEHASPERIHTCAPKPSEAEVVIIDNPATDTPNLSTIPNPSPSSSNPFSNLSTQFHDDLLRLSKIKDRFLVCPSDVDLEVSRIKAKICKALDAVGEDIKAVVGKRDLDVISFMKDSLARAELKRLTSFNHEESERAKLEAIAAAEQRLSAFKVCWIDSKLFQSLEAHRVEKERLEEAAARVAQLANELHLEDATEEDVLNVLNQDDVLMIDYPEEGEPSDKGKAPLVEEQAPLIEDQAPVVVNQLQIFQEALREQQEGLERQRAAHQTLETKVDGLVSNVGSLNDKFDQLLAFLKKP</sequence>
<protein>
    <submittedName>
        <fullName evidence="1">Uncharacterized protein</fullName>
    </submittedName>
</protein>
<keyword evidence="2" id="KW-1185">Reference proteome</keyword>